<protein>
    <submittedName>
        <fullName evidence="1">Uncharacterized protein</fullName>
    </submittedName>
</protein>
<dbReference type="OrthoDB" id="10546889at2759"/>
<evidence type="ECO:0000313" key="4">
    <source>
        <dbReference type="EMBL" id="CAF4123965.1"/>
    </source>
</evidence>
<dbReference type="EMBL" id="CAJNOK010020367">
    <property type="protein sequence ID" value="CAF1315186.1"/>
    <property type="molecule type" value="Genomic_DNA"/>
</dbReference>
<accession>A0A815DAC3</accession>
<name>A0A815DAC3_9BILA</name>
<comment type="caution">
    <text evidence="1">The sequence shown here is derived from an EMBL/GenBank/DDBJ whole genome shotgun (WGS) entry which is preliminary data.</text>
</comment>
<evidence type="ECO:0000313" key="2">
    <source>
        <dbReference type="EMBL" id="CAF1315186.1"/>
    </source>
</evidence>
<dbReference type="EMBL" id="CAJNOQ010012207">
    <property type="protein sequence ID" value="CAF1294576.1"/>
    <property type="molecule type" value="Genomic_DNA"/>
</dbReference>
<organism evidence="1 5">
    <name type="scientific">Didymodactylos carnosus</name>
    <dbReference type="NCBI Taxonomy" id="1234261"/>
    <lineage>
        <taxon>Eukaryota</taxon>
        <taxon>Metazoa</taxon>
        <taxon>Spiralia</taxon>
        <taxon>Gnathifera</taxon>
        <taxon>Rotifera</taxon>
        <taxon>Eurotatoria</taxon>
        <taxon>Bdelloidea</taxon>
        <taxon>Philodinida</taxon>
        <taxon>Philodinidae</taxon>
        <taxon>Didymodactylos</taxon>
    </lineage>
</organism>
<dbReference type="AlphaFoldDB" id="A0A815DAC3"/>
<dbReference type="EMBL" id="CAJOBA010041961">
    <property type="protein sequence ID" value="CAF4123965.1"/>
    <property type="molecule type" value="Genomic_DNA"/>
</dbReference>
<keyword evidence="5" id="KW-1185">Reference proteome</keyword>
<sequence>MWESKINFINSKFNPEERLKQAIKFVYGNSIPSHENILNKLSTIGKLIKSKNLKELENELRNDFSYDVMRLQERARLQTNTSAYTLSTIRNFIYLNKQIVIDKLEAISSEQED</sequence>
<evidence type="ECO:0000313" key="1">
    <source>
        <dbReference type="EMBL" id="CAF1294576.1"/>
    </source>
</evidence>
<gene>
    <name evidence="1" type="ORF">GPM918_LOCUS28210</name>
    <name evidence="2" type="ORF">OVA965_LOCUS29175</name>
    <name evidence="3" type="ORF">SRO942_LOCUS28688</name>
    <name evidence="4" type="ORF">TMI583_LOCUS29941</name>
</gene>
<dbReference type="Proteomes" id="UP000677228">
    <property type="component" value="Unassembled WGS sequence"/>
</dbReference>
<evidence type="ECO:0000313" key="5">
    <source>
        <dbReference type="Proteomes" id="UP000663829"/>
    </source>
</evidence>
<reference evidence="1" key="1">
    <citation type="submission" date="2021-02" db="EMBL/GenBank/DDBJ databases">
        <authorList>
            <person name="Nowell W R."/>
        </authorList>
    </citation>
    <scope>NUCLEOTIDE SEQUENCE</scope>
</reference>
<dbReference type="EMBL" id="CAJOBC010034398">
    <property type="protein sequence ID" value="CAF4106789.1"/>
    <property type="molecule type" value="Genomic_DNA"/>
</dbReference>
<dbReference type="Proteomes" id="UP000681722">
    <property type="component" value="Unassembled WGS sequence"/>
</dbReference>
<dbReference type="Proteomes" id="UP000682733">
    <property type="component" value="Unassembled WGS sequence"/>
</dbReference>
<evidence type="ECO:0000313" key="3">
    <source>
        <dbReference type="EMBL" id="CAF4106789.1"/>
    </source>
</evidence>
<dbReference type="Proteomes" id="UP000663829">
    <property type="component" value="Unassembled WGS sequence"/>
</dbReference>
<proteinExistence type="predicted"/>